<dbReference type="FunFam" id="1.10.10.1590:FF:000001">
    <property type="entry name" value="NADH-quinone oxidoreductase subunit E"/>
    <property type="match status" value="1"/>
</dbReference>
<keyword evidence="3 9" id="KW-0479">Metal-binding</keyword>
<keyword evidence="11" id="KW-1185">Reference proteome</keyword>
<reference evidence="10" key="1">
    <citation type="submission" date="2021-09" db="EMBL/GenBank/DDBJ databases">
        <authorList>
            <consortium name="AG Swart"/>
            <person name="Singh M."/>
            <person name="Singh A."/>
            <person name="Seah K."/>
            <person name="Emmerich C."/>
        </authorList>
    </citation>
    <scope>NUCLEOTIDE SEQUENCE</scope>
    <source>
        <strain evidence="10">ATCC30299</strain>
    </source>
</reference>
<evidence type="ECO:0000256" key="9">
    <source>
        <dbReference type="PIRSR" id="PIRSR000216-1"/>
    </source>
</evidence>
<evidence type="ECO:0000256" key="3">
    <source>
        <dbReference type="ARBA" id="ARBA00022723"/>
    </source>
</evidence>
<dbReference type="GO" id="GO:0051537">
    <property type="term" value="F:2 iron, 2 sulfur cluster binding"/>
    <property type="evidence" value="ECO:0007669"/>
    <property type="project" value="UniProtKB-KW"/>
</dbReference>
<dbReference type="GO" id="GO:0008137">
    <property type="term" value="F:NADH dehydrogenase (ubiquinone) activity"/>
    <property type="evidence" value="ECO:0007669"/>
    <property type="project" value="UniProtKB-ARBA"/>
</dbReference>
<evidence type="ECO:0000256" key="7">
    <source>
        <dbReference type="ARBA" id="ARBA00023027"/>
    </source>
</evidence>
<organism evidence="10 11">
    <name type="scientific">Blepharisma stoltei</name>
    <dbReference type="NCBI Taxonomy" id="1481888"/>
    <lineage>
        <taxon>Eukaryota</taxon>
        <taxon>Sar</taxon>
        <taxon>Alveolata</taxon>
        <taxon>Ciliophora</taxon>
        <taxon>Postciliodesmatophora</taxon>
        <taxon>Heterotrichea</taxon>
        <taxon>Heterotrichida</taxon>
        <taxon>Blepharismidae</taxon>
        <taxon>Blepharisma</taxon>
    </lineage>
</organism>
<keyword evidence="2 9" id="KW-0001">2Fe-2S</keyword>
<name>A0AAU9K2C4_9CILI</name>
<dbReference type="SUPFAM" id="SSF52833">
    <property type="entry name" value="Thioredoxin-like"/>
    <property type="match status" value="1"/>
</dbReference>
<dbReference type="PANTHER" id="PTHR10371:SF3">
    <property type="entry name" value="NADH DEHYDROGENASE [UBIQUINONE] FLAVOPROTEIN 2, MITOCHONDRIAL"/>
    <property type="match status" value="1"/>
</dbReference>
<evidence type="ECO:0000313" key="11">
    <source>
        <dbReference type="Proteomes" id="UP001162131"/>
    </source>
</evidence>
<feature type="binding site" evidence="9">
    <location>
        <position position="114"/>
    </location>
    <ligand>
        <name>[2Fe-2S] cluster</name>
        <dbReference type="ChEBI" id="CHEBI:190135"/>
    </ligand>
</feature>
<dbReference type="AlphaFoldDB" id="A0AAU9K2C4"/>
<evidence type="ECO:0000256" key="8">
    <source>
        <dbReference type="ARBA" id="ARBA00034078"/>
    </source>
</evidence>
<dbReference type="EMBL" id="CAJZBQ010000048">
    <property type="protein sequence ID" value="CAG9329802.1"/>
    <property type="molecule type" value="Genomic_DNA"/>
</dbReference>
<dbReference type="Proteomes" id="UP001162131">
    <property type="component" value="Unassembled WGS sequence"/>
</dbReference>
<dbReference type="GO" id="GO:0003954">
    <property type="term" value="F:NADH dehydrogenase activity"/>
    <property type="evidence" value="ECO:0007669"/>
    <property type="project" value="TreeGrafter"/>
</dbReference>
<dbReference type="PROSITE" id="PS01099">
    <property type="entry name" value="COMPLEX1_24K"/>
    <property type="match status" value="1"/>
</dbReference>
<evidence type="ECO:0008006" key="12">
    <source>
        <dbReference type="Google" id="ProtNLM"/>
    </source>
</evidence>
<dbReference type="InterPro" id="IPR036249">
    <property type="entry name" value="Thioredoxin-like_sf"/>
</dbReference>
<evidence type="ECO:0000313" key="10">
    <source>
        <dbReference type="EMBL" id="CAG9329802.1"/>
    </source>
</evidence>
<keyword evidence="6 9" id="KW-0411">Iron-sulfur</keyword>
<proteinExistence type="inferred from homology"/>
<dbReference type="NCBIfam" id="TIGR01958">
    <property type="entry name" value="nuoE_fam"/>
    <property type="match status" value="1"/>
</dbReference>
<evidence type="ECO:0000256" key="4">
    <source>
        <dbReference type="ARBA" id="ARBA00022967"/>
    </source>
</evidence>
<keyword evidence="7" id="KW-0520">NAD</keyword>
<dbReference type="GO" id="GO:1902494">
    <property type="term" value="C:catalytic complex"/>
    <property type="evidence" value="ECO:0007669"/>
    <property type="project" value="UniProtKB-ARBA"/>
</dbReference>
<gene>
    <name evidence="10" type="ORF">BSTOLATCC_MIC49418</name>
</gene>
<dbReference type="Gene3D" id="1.10.10.1590">
    <property type="entry name" value="NADH-quinone oxidoreductase subunit E"/>
    <property type="match status" value="1"/>
</dbReference>
<evidence type="ECO:0000256" key="5">
    <source>
        <dbReference type="ARBA" id="ARBA00023004"/>
    </source>
</evidence>
<sequence>MLAARHFLRRTFSSALATHRDTAYNNRDTPFDFTEENYQKITTILTHYPPQYKRSATINLLYLAQKQCDGWVPLAAMNKIAKILEISEMDVYEVCSFYTMFNREPVGKYHLQVCGTTPCMIRGAQDIIKTIEHECGIIKDQTSKDGLFTLTEVECLGCCANAPMLQVNGEKVYEDLTPETMKAMIDAWKAGKEPKVGPQNGRTCAEGIQGRTTLKAQPNVWPDRDFAKAKDDYQKRLEAEAQKKKEEAAAAAAKK</sequence>
<dbReference type="PIRSF" id="PIRSF000216">
    <property type="entry name" value="NADH_DH_24kDa"/>
    <property type="match status" value="1"/>
</dbReference>
<evidence type="ECO:0000256" key="1">
    <source>
        <dbReference type="ARBA" id="ARBA00010643"/>
    </source>
</evidence>
<dbReference type="GO" id="GO:0046872">
    <property type="term" value="F:metal ion binding"/>
    <property type="evidence" value="ECO:0007669"/>
    <property type="project" value="UniProtKB-KW"/>
</dbReference>
<dbReference type="FunFam" id="3.40.30.10:FF:000022">
    <property type="entry name" value="NADH dehydrogenase flavoprotein 2, mitochondrial"/>
    <property type="match status" value="1"/>
</dbReference>
<keyword evidence="5 9" id="KW-0408">Iron</keyword>
<dbReference type="InterPro" id="IPR041921">
    <property type="entry name" value="NuoE_N"/>
</dbReference>
<evidence type="ECO:0000256" key="6">
    <source>
        <dbReference type="ARBA" id="ARBA00023014"/>
    </source>
</evidence>
<dbReference type="GO" id="GO:0098796">
    <property type="term" value="C:membrane protein complex"/>
    <property type="evidence" value="ECO:0007669"/>
    <property type="project" value="UniProtKB-ARBA"/>
</dbReference>
<dbReference type="Gene3D" id="3.40.30.10">
    <property type="entry name" value="Glutaredoxin"/>
    <property type="match status" value="1"/>
</dbReference>
<feature type="binding site" evidence="9">
    <location>
        <position position="159"/>
    </location>
    <ligand>
        <name>[2Fe-2S] cluster</name>
        <dbReference type="ChEBI" id="CHEBI:190135"/>
    </ligand>
</feature>
<dbReference type="InterPro" id="IPR042128">
    <property type="entry name" value="NuoE_dom"/>
</dbReference>
<dbReference type="GO" id="GO:0006120">
    <property type="term" value="P:mitochondrial electron transport, NADH to ubiquinone"/>
    <property type="evidence" value="ECO:0007669"/>
    <property type="project" value="UniProtKB-ARBA"/>
</dbReference>
<dbReference type="CDD" id="cd03064">
    <property type="entry name" value="TRX_Fd_NuoE"/>
    <property type="match status" value="1"/>
</dbReference>
<evidence type="ECO:0000256" key="2">
    <source>
        <dbReference type="ARBA" id="ARBA00022714"/>
    </source>
</evidence>
<accession>A0AAU9K2C4</accession>
<dbReference type="PANTHER" id="PTHR10371">
    <property type="entry name" value="NADH DEHYDROGENASE UBIQUINONE FLAVOPROTEIN 2, MITOCHONDRIAL"/>
    <property type="match status" value="1"/>
</dbReference>
<dbReference type="GO" id="GO:0005743">
    <property type="term" value="C:mitochondrial inner membrane"/>
    <property type="evidence" value="ECO:0007669"/>
    <property type="project" value="UniProtKB-ARBA"/>
</dbReference>
<comment type="cofactor">
    <cofactor evidence="9">
        <name>[2Fe-2S] cluster</name>
        <dbReference type="ChEBI" id="CHEBI:190135"/>
    </cofactor>
    <text evidence="9">Binds 1 [2Fe-2S] cluster.</text>
</comment>
<feature type="binding site" evidence="9">
    <location>
        <position position="155"/>
    </location>
    <ligand>
        <name>[2Fe-2S] cluster</name>
        <dbReference type="ChEBI" id="CHEBI:190135"/>
    </ligand>
</feature>
<protein>
    <recommendedName>
        <fullName evidence="12">NADH dehydrogenase [ubiquinone] flavoprotein 2, mitochondrial</fullName>
    </recommendedName>
</protein>
<dbReference type="Pfam" id="PF01257">
    <property type="entry name" value="2Fe-2S_thioredx"/>
    <property type="match status" value="1"/>
</dbReference>
<comment type="cofactor">
    <cofactor evidence="8">
        <name>[2Fe-2S] cluster</name>
        <dbReference type="ChEBI" id="CHEBI:190135"/>
    </cofactor>
</comment>
<comment type="caution">
    <text evidence="10">The sequence shown here is derived from an EMBL/GenBank/DDBJ whole genome shotgun (WGS) entry which is preliminary data.</text>
</comment>
<dbReference type="InterPro" id="IPR002023">
    <property type="entry name" value="NuoE-like"/>
</dbReference>
<comment type="similarity">
    <text evidence="1">Belongs to the complex I 24 kDa subunit family.</text>
</comment>
<keyword evidence="4" id="KW-1278">Translocase</keyword>
<feature type="binding site" evidence="9">
    <location>
        <position position="119"/>
    </location>
    <ligand>
        <name>[2Fe-2S] cluster</name>
        <dbReference type="ChEBI" id="CHEBI:190135"/>
    </ligand>
</feature>